<dbReference type="EMBL" id="APPK01000036">
    <property type="protein sequence ID" value="ENV21879.1"/>
    <property type="molecule type" value="Genomic_DNA"/>
</dbReference>
<reference evidence="3 4" key="1">
    <citation type="submission" date="2013-02" db="EMBL/GenBank/DDBJ databases">
        <title>The Genome Sequence of Acinetobacter bereziniae NIPH 3.</title>
        <authorList>
            <consortium name="The Broad Institute Genome Sequencing Platform"/>
            <consortium name="The Broad Institute Genome Sequencing Center for Infectious Disease"/>
            <person name="Cerqueira G."/>
            <person name="Feldgarden M."/>
            <person name="Courvalin P."/>
            <person name="Perichon B."/>
            <person name="Grillot-Courvalin C."/>
            <person name="Clermont D."/>
            <person name="Rocha E."/>
            <person name="Yoon E.-J."/>
            <person name="Nemec A."/>
            <person name="Walker B."/>
            <person name="Young S.K."/>
            <person name="Zeng Q."/>
            <person name="Gargeya S."/>
            <person name="Fitzgerald M."/>
            <person name="Haas B."/>
            <person name="Abouelleil A."/>
            <person name="Alvarado L."/>
            <person name="Arachchi H.M."/>
            <person name="Berlin A.M."/>
            <person name="Chapman S.B."/>
            <person name="Dewar J."/>
            <person name="Goldberg J."/>
            <person name="Griggs A."/>
            <person name="Gujja S."/>
            <person name="Hansen M."/>
            <person name="Howarth C."/>
            <person name="Imamovic A."/>
            <person name="Larimer J."/>
            <person name="McCowan C."/>
            <person name="Murphy C."/>
            <person name="Neiman D."/>
            <person name="Pearson M."/>
            <person name="Priest M."/>
            <person name="Roberts A."/>
            <person name="Saif S."/>
            <person name="Shea T."/>
            <person name="Sisk P."/>
            <person name="Sykes S."/>
            <person name="Wortman J."/>
            <person name="Nusbaum C."/>
            <person name="Birren B."/>
        </authorList>
    </citation>
    <scope>NUCLEOTIDE SEQUENCE [LARGE SCALE GENOMIC DNA]</scope>
    <source>
        <strain evidence="3 4">NIPH 3</strain>
    </source>
</reference>
<comment type="caution">
    <text evidence="3">The sequence shown here is derived from an EMBL/GenBank/DDBJ whole genome shotgun (WGS) entry which is preliminary data.</text>
</comment>
<evidence type="ECO:0000259" key="1">
    <source>
        <dbReference type="Pfam" id="PF05144"/>
    </source>
</evidence>
<dbReference type="InterPro" id="IPR022686">
    <property type="entry name" value="G2P_N"/>
</dbReference>
<dbReference type="InterPro" id="IPR006516">
    <property type="entry name" value="G2P"/>
</dbReference>
<gene>
    <name evidence="3" type="ORF">F963_02272</name>
</gene>
<proteinExistence type="predicted"/>
<feature type="domain" description="Replication-associated protein G2P C-terminal" evidence="2">
    <location>
        <begin position="314"/>
        <end position="369"/>
    </location>
</feature>
<dbReference type="Pfam" id="PF05144">
    <property type="entry name" value="Phage_CRI"/>
    <property type="match status" value="1"/>
</dbReference>
<feature type="domain" description="Replication-associated protein G2P C-terminal" evidence="2">
    <location>
        <begin position="396"/>
        <end position="483"/>
    </location>
</feature>
<evidence type="ECO:0000313" key="3">
    <source>
        <dbReference type="EMBL" id="ENV21879.1"/>
    </source>
</evidence>
<organism evidence="3 4">
    <name type="scientific">Acinetobacter bereziniae NIPH 3</name>
    <dbReference type="NCBI Taxonomy" id="1217651"/>
    <lineage>
        <taxon>Bacteria</taxon>
        <taxon>Pseudomonadati</taxon>
        <taxon>Pseudomonadota</taxon>
        <taxon>Gammaproteobacteria</taxon>
        <taxon>Moraxellales</taxon>
        <taxon>Moraxellaceae</taxon>
        <taxon>Acinetobacter</taxon>
    </lineage>
</organism>
<feature type="domain" description="Replication-associated protein G2P N-terminal" evidence="1">
    <location>
        <begin position="14"/>
        <end position="269"/>
    </location>
</feature>
<dbReference type="HOGENOM" id="CLU_038825_1_0_6"/>
<dbReference type="AlphaFoldDB" id="N8YKM4"/>
<dbReference type="RefSeq" id="WP_004830788.1">
    <property type="nucleotide sequence ID" value="NZ_KB849468.1"/>
</dbReference>
<accession>N8YKM4</accession>
<dbReference type="NCBIfam" id="TIGR01629">
    <property type="entry name" value="rep_II_X"/>
    <property type="match status" value="2"/>
</dbReference>
<evidence type="ECO:0000313" key="4">
    <source>
        <dbReference type="Proteomes" id="UP000013270"/>
    </source>
</evidence>
<sequence>MLDKLVLHCPVKVDLLDIYDDAKYCIFGMDLLDLDLNNVASYSVYKDDEGSVKHKVLKHPYSKLPTSFTEMAFKFFHEGHYHPYVELKCSPAKILQGHNVYGTDWIEQGAWEMLGFLKHTHPKLFEMIDFGAIEVKHLDVTYSARFRNDKEVQQVIDVMRNLSTEHVRKSSKASYYKNTVYFGAESAKRFSRKAYGKSCEFHSQLEELTKLANRNDKSAQRVVAVMSDPNLQKFATGLLRFETGVKAYALREHNIPTNLWQLIRYQNEYPNFLRDLWVKANSSIFKAFEGQTMRATDHDSVKKQISVNLPKVKSQDKISFTVADNVFKFYLFLENNGHTVSKLKYKDQYFRHIGDLISCGITEDYLKNIAVNPIKNLDHITAYIIVSNKFKKVTKGGHVTELQVQNLFDFYLDLESKGHDQVKATKSKAQFCKRMADLQACGFSKVFLQNLKSETKNNVIPFIKFLEIKFDQQVPDGFVEPVSSFNDQLIRIA</sequence>
<name>N8YKM4_ACIBZ</name>
<evidence type="ECO:0008006" key="5">
    <source>
        <dbReference type="Google" id="ProtNLM"/>
    </source>
</evidence>
<dbReference type="Proteomes" id="UP000013270">
    <property type="component" value="Unassembled WGS sequence"/>
</dbReference>
<dbReference type="PATRIC" id="fig|1217651.3.peg.2233"/>
<dbReference type="Pfam" id="PF05155">
    <property type="entry name" value="G2P_X_C"/>
    <property type="match status" value="2"/>
</dbReference>
<dbReference type="GO" id="GO:0006260">
    <property type="term" value="P:DNA replication"/>
    <property type="evidence" value="ECO:0007669"/>
    <property type="project" value="InterPro"/>
</dbReference>
<evidence type="ECO:0000259" key="2">
    <source>
        <dbReference type="Pfam" id="PF05155"/>
    </source>
</evidence>
<dbReference type="InterPro" id="IPR022688">
    <property type="entry name" value="G2P_C"/>
</dbReference>
<protein>
    <recommendedName>
        <fullName evidence="5">DNA replication protein</fullName>
    </recommendedName>
</protein>